<evidence type="ECO:0000313" key="1">
    <source>
        <dbReference type="EMBL" id="KAJ0182699.1"/>
    </source>
</evidence>
<reference evidence="1 2" key="1">
    <citation type="journal article" date="2021" name="Front. Genet.">
        <title>Chromosome-Level Genome Assembly Reveals Significant Gene Expansion in the Toll and IMD Signaling Pathways of Dendrolimus kikuchii.</title>
        <authorList>
            <person name="Zhou J."/>
            <person name="Wu P."/>
            <person name="Xiong Z."/>
            <person name="Liu N."/>
            <person name="Zhao N."/>
            <person name="Ji M."/>
            <person name="Qiu Y."/>
            <person name="Yang B."/>
        </authorList>
    </citation>
    <scope>NUCLEOTIDE SEQUENCE [LARGE SCALE GENOMIC DNA]</scope>
    <source>
        <strain evidence="1">Ann1</strain>
    </source>
</reference>
<gene>
    <name evidence="1" type="ORF">K1T71_002068</name>
</gene>
<evidence type="ECO:0000313" key="2">
    <source>
        <dbReference type="Proteomes" id="UP000824533"/>
    </source>
</evidence>
<protein>
    <submittedName>
        <fullName evidence="1">Uncharacterized protein</fullName>
    </submittedName>
</protein>
<dbReference type="Proteomes" id="UP000824533">
    <property type="component" value="Linkage Group LG03"/>
</dbReference>
<name>A0ACC1DFG6_9NEOP</name>
<comment type="caution">
    <text evidence="1">The sequence shown here is derived from an EMBL/GenBank/DDBJ whole genome shotgun (WGS) entry which is preliminary data.</text>
</comment>
<sequence>MKFTILFSFFINFVHTNSNFYHHFRYEFSVKNKRSSFIFSISENTKTRANAWRPTRTRTLYIYRARARARHRKIENLKYRIIYEYEVHRGISAAKTARRINDVYGGGVAKENTVRFWFQRFRSGNFDLQNKPRGRPEIKVDNAELKAIVEADPSQTTSEIAAGCGVSDKTVLIHLKQIRKVKKLERWVRHELSAADRQTRVDYCVTLLNWHNNEGILNRVITCDEKWILYDNRKRSSQWLNPGEPAKPCPKRILTKKIILVSVWWTSAGVVHYNFLKSGQTITADVYCQQL</sequence>
<accession>A0ACC1DFG6</accession>
<dbReference type="EMBL" id="CM034389">
    <property type="protein sequence ID" value="KAJ0182699.1"/>
    <property type="molecule type" value="Genomic_DNA"/>
</dbReference>
<keyword evidence="2" id="KW-1185">Reference proteome</keyword>
<organism evidence="1 2">
    <name type="scientific">Dendrolimus kikuchii</name>
    <dbReference type="NCBI Taxonomy" id="765133"/>
    <lineage>
        <taxon>Eukaryota</taxon>
        <taxon>Metazoa</taxon>
        <taxon>Ecdysozoa</taxon>
        <taxon>Arthropoda</taxon>
        <taxon>Hexapoda</taxon>
        <taxon>Insecta</taxon>
        <taxon>Pterygota</taxon>
        <taxon>Neoptera</taxon>
        <taxon>Endopterygota</taxon>
        <taxon>Lepidoptera</taxon>
        <taxon>Glossata</taxon>
        <taxon>Ditrysia</taxon>
        <taxon>Bombycoidea</taxon>
        <taxon>Lasiocampidae</taxon>
        <taxon>Dendrolimus</taxon>
    </lineage>
</organism>
<proteinExistence type="predicted"/>